<evidence type="ECO:0000313" key="2">
    <source>
        <dbReference type="EMBL" id="VDN21281.1"/>
    </source>
</evidence>
<evidence type="ECO:0000313" key="3">
    <source>
        <dbReference type="Proteomes" id="UP000281553"/>
    </source>
</evidence>
<proteinExistence type="predicted"/>
<evidence type="ECO:0000259" key="1">
    <source>
        <dbReference type="Pfam" id="PF08547"/>
    </source>
</evidence>
<dbReference type="InterPro" id="IPR008979">
    <property type="entry name" value="Galactose-bd-like_sf"/>
</dbReference>
<dbReference type="OrthoDB" id="426386at2759"/>
<dbReference type="Proteomes" id="UP000281553">
    <property type="component" value="Unassembled WGS sequence"/>
</dbReference>
<gene>
    <name evidence="2" type="ORF">DILT_LOCUS13798</name>
</gene>
<reference evidence="2 3" key="1">
    <citation type="submission" date="2018-11" db="EMBL/GenBank/DDBJ databases">
        <authorList>
            <consortium name="Pathogen Informatics"/>
        </authorList>
    </citation>
    <scope>NUCLEOTIDE SEQUENCE [LARGE SCALE GENOMIC DNA]</scope>
</reference>
<dbReference type="SUPFAM" id="SSF49785">
    <property type="entry name" value="Galactose-binding domain-like"/>
    <property type="match status" value="1"/>
</dbReference>
<accession>A0A3P7MSV8</accession>
<protein>
    <recommendedName>
        <fullName evidence="1">NADH:ubiquinone oxidoreductase intermediate-associated protein 30 domain-containing protein</fullName>
    </recommendedName>
</protein>
<dbReference type="Pfam" id="PF08547">
    <property type="entry name" value="CIA30"/>
    <property type="match status" value="1"/>
</dbReference>
<dbReference type="EMBL" id="UYRU01071661">
    <property type="protein sequence ID" value="VDN21281.1"/>
    <property type="molecule type" value="Genomic_DNA"/>
</dbReference>
<dbReference type="InterPro" id="IPR013857">
    <property type="entry name" value="NADH-UbQ_OxRdtase-assoc_prot30"/>
</dbReference>
<keyword evidence="3" id="KW-1185">Reference proteome</keyword>
<organism evidence="2 3">
    <name type="scientific">Dibothriocephalus latus</name>
    <name type="common">Fish tapeworm</name>
    <name type="synonym">Diphyllobothrium latum</name>
    <dbReference type="NCBI Taxonomy" id="60516"/>
    <lineage>
        <taxon>Eukaryota</taxon>
        <taxon>Metazoa</taxon>
        <taxon>Spiralia</taxon>
        <taxon>Lophotrochozoa</taxon>
        <taxon>Platyhelminthes</taxon>
        <taxon>Cestoda</taxon>
        <taxon>Eucestoda</taxon>
        <taxon>Diphyllobothriidea</taxon>
        <taxon>Diphyllobothriidae</taxon>
        <taxon>Dibothriocephalus</taxon>
    </lineage>
</organism>
<sequence length="215" mass="24544">MMAIVPSLANGFKEDGLLFDFRTSHDFSKWSECSDTCRTDGNPTRFGSKAIITSHKGTHSTCAIFFYLLDPLPNGCCFANVEYKENRWDLSDYDGIEAELRRTGSNEWFKFVLDQEHYYEKQFQVCFSQTLASGDRDNVCLFQAPSEFETVRFAFSDFKAYSHGKPVENAPPLNKSNLGFSIQVFGGVFEPFKQSGPGILQINWVRAYKSQHQLF</sequence>
<dbReference type="AlphaFoldDB" id="A0A3P7MSV8"/>
<name>A0A3P7MSV8_DIBLA</name>
<feature type="domain" description="NADH:ubiquinone oxidoreductase intermediate-associated protein 30" evidence="1">
    <location>
        <begin position="19"/>
        <end position="178"/>
    </location>
</feature>